<dbReference type="PANTHER" id="PTHR30283">
    <property type="entry name" value="PEROXIDE STRESS RESPONSE PROTEIN YAAA"/>
    <property type="match status" value="1"/>
</dbReference>
<protein>
    <recommendedName>
        <fullName evidence="1">UPF0246 protein QJ043_03460</fullName>
    </recommendedName>
</protein>
<evidence type="ECO:0000313" key="3">
    <source>
        <dbReference type="Proteomes" id="UP001431693"/>
    </source>
</evidence>
<name>A0ABT6ZJA4_9ACTN</name>
<comment type="similarity">
    <text evidence="1">Belongs to the UPF0246 family.</text>
</comment>
<evidence type="ECO:0000313" key="2">
    <source>
        <dbReference type="EMBL" id="MDJ1129142.1"/>
    </source>
</evidence>
<dbReference type="RefSeq" id="WP_283713875.1">
    <property type="nucleotide sequence ID" value="NZ_JASJEW010000007.1"/>
</dbReference>
<dbReference type="PANTHER" id="PTHR30283:SF4">
    <property type="entry name" value="PEROXIDE STRESS RESISTANCE PROTEIN YAAA"/>
    <property type="match status" value="1"/>
</dbReference>
<dbReference type="Pfam" id="PF03883">
    <property type="entry name" value="H2O2_YaaD"/>
    <property type="match status" value="1"/>
</dbReference>
<dbReference type="Proteomes" id="UP001431693">
    <property type="component" value="Unassembled WGS sequence"/>
</dbReference>
<sequence length="246" mass="27488">MPLRLIVSPAKKLAPTPDFAPEAQPAFLEQAEQLTAALRERSRDELQALWRTSDALTATACDHLAAWTPHGRDAAAMSYRGIQYTALAPQVMDRAQLAYTQEHLRILSGLYGVLGPLDAVCPYRLEMQAKLSGPWGGDVYAFWGARLAERLARECDTLVNVASVEYARAVLPHLPERTRVVTCLFGELRDGRLRQRATEAKRARGMFCRWCAEQGIEDWERLSGFSEAGYALDRGLSAPDRLVFIR</sequence>
<proteinExistence type="inferred from homology"/>
<evidence type="ECO:0000256" key="1">
    <source>
        <dbReference type="HAMAP-Rule" id="MF_00652"/>
    </source>
</evidence>
<accession>A0ABT6ZJA4</accession>
<keyword evidence="3" id="KW-1185">Reference proteome</keyword>
<reference evidence="2" key="1">
    <citation type="submission" date="2023-05" db="EMBL/GenBank/DDBJ databases">
        <title>[olsenella] sp. nov., isolated from a pig farm feces dump.</title>
        <authorList>
            <person name="Chang Y.-H."/>
        </authorList>
    </citation>
    <scope>NUCLEOTIDE SEQUENCE</scope>
    <source>
        <strain evidence="2">YH-ols2217</strain>
    </source>
</reference>
<dbReference type="HAMAP" id="MF_00652">
    <property type="entry name" value="UPF0246"/>
    <property type="match status" value="1"/>
</dbReference>
<gene>
    <name evidence="2" type="ORF">QJ043_03460</name>
</gene>
<dbReference type="InterPro" id="IPR005583">
    <property type="entry name" value="YaaA"/>
</dbReference>
<comment type="caution">
    <text evidence="2">The sequence shown here is derived from an EMBL/GenBank/DDBJ whole genome shotgun (WGS) entry which is preliminary data.</text>
</comment>
<organism evidence="2 3">
    <name type="scientific">Kribbibacterium absianum</name>
    <dbReference type="NCBI Taxonomy" id="3044210"/>
    <lineage>
        <taxon>Bacteria</taxon>
        <taxon>Bacillati</taxon>
        <taxon>Actinomycetota</taxon>
        <taxon>Coriobacteriia</taxon>
        <taxon>Coriobacteriales</taxon>
        <taxon>Kribbibacteriaceae</taxon>
        <taxon>Kribbibacterium</taxon>
    </lineage>
</organism>
<dbReference type="EMBL" id="JASJEX010000002">
    <property type="protein sequence ID" value="MDJ1129142.1"/>
    <property type="molecule type" value="Genomic_DNA"/>
</dbReference>